<feature type="region of interest" description="Disordered" evidence="1">
    <location>
        <begin position="1"/>
        <end position="51"/>
    </location>
</feature>
<feature type="compositionally biased region" description="Basic and acidic residues" evidence="1">
    <location>
        <begin position="41"/>
        <end position="51"/>
    </location>
</feature>
<keyword evidence="2" id="KW-1185">Reference proteome</keyword>
<dbReference type="PANTHER" id="PTHR31327">
    <property type="entry name" value="SPERM MEIOSIS PDZ DOMAIN CONTAINING PROTEINS-RELATED"/>
    <property type="match status" value="1"/>
</dbReference>
<evidence type="ECO:0000313" key="2">
    <source>
        <dbReference type="Proteomes" id="UP000887569"/>
    </source>
</evidence>
<feature type="compositionally biased region" description="Basic and acidic residues" evidence="1">
    <location>
        <begin position="18"/>
        <end position="35"/>
    </location>
</feature>
<dbReference type="Proteomes" id="UP000887569">
    <property type="component" value="Unplaced"/>
</dbReference>
<dbReference type="WBParaSite" id="PgR075_g043_t05">
    <property type="protein sequence ID" value="PgR075_g043_t05"/>
    <property type="gene ID" value="PgR075_g043"/>
</dbReference>
<organism evidence="2 3">
    <name type="scientific">Parascaris univalens</name>
    <name type="common">Nematode worm</name>
    <dbReference type="NCBI Taxonomy" id="6257"/>
    <lineage>
        <taxon>Eukaryota</taxon>
        <taxon>Metazoa</taxon>
        <taxon>Ecdysozoa</taxon>
        <taxon>Nematoda</taxon>
        <taxon>Chromadorea</taxon>
        <taxon>Rhabditida</taxon>
        <taxon>Spirurina</taxon>
        <taxon>Ascaridomorpha</taxon>
        <taxon>Ascaridoidea</taxon>
        <taxon>Ascarididae</taxon>
        <taxon>Parascaris</taxon>
    </lineage>
</organism>
<dbReference type="AlphaFoldDB" id="A0A915C033"/>
<feature type="region of interest" description="Disordered" evidence="1">
    <location>
        <begin position="378"/>
        <end position="417"/>
    </location>
</feature>
<protein>
    <submittedName>
        <fullName evidence="3">PDZ domain-containing protein</fullName>
    </submittedName>
</protein>
<evidence type="ECO:0000313" key="3">
    <source>
        <dbReference type="WBParaSite" id="PgR075_g043_t05"/>
    </source>
</evidence>
<feature type="compositionally biased region" description="Basic and acidic residues" evidence="1">
    <location>
        <begin position="390"/>
        <end position="400"/>
    </location>
</feature>
<reference evidence="3" key="1">
    <citation type="submission" date="2022-11" db="UniProtKB">
        <authorList>
            <consortium name="WormBaseParasite"/>
        </authorList>
    </citation>
    <scope>IDENTIFICATION</scope>
</reference>
<proteinExistence type="predicted"/>
<sequence>MNKEKDTAKSAKPVSLRENVEKTVSRSTADKEAIDISRTFEGTERNESDVTKCPLADDKESLRRCKKSRSTEKVPSQTIGFPAKLPPKFLTEITIKASFEVPESGLVVSQAMLVLHVKEHSVFSDKVAVCDFICSINDHEITSKAEFCELIRALKRSAKPFTMKVKRPIWNMKTDHLPKGYDVVPGYDYFLGLMVLYPGGKLGMNVKSYNSKVYVTHTDQLSLSTSTCIVGDCIVEVSGTPVTSTAVCSSIILKSLKEKKYVVMTLERAVSQRALHFVRFVLLAEKTKQLDIRMADDTTRIGCSQAQRIQNVLVPPPTKSIYRGKNHKRQNKRITIRDITLLTLIETDPFNPLLMQAVPPKKMDSLIEKVRHSRELNASVKEVPSTNSVDRLKEVPREASTKSSRLGHLFSRKSSAK</sequence>
<dbReference type="InterPro" id="IPR040264">
    <property type="entry name" value="T15H9.4-like"/>
</dbReference>
<accession>A0A915C033</accession>
<evidence type="ECO:0000256" key="1">
    <source>
        <dbReference type="SAM" id="MobiDB-lite"/>
    </source>
</evidence>
<name>A0A915C033_PARUN</name>